<feature type="region of interest" description="Disordered" evidence="5">
    <location>
        <begin position="551"/>
        <end position="588"/>
    </location>
</feature>
<sequence length="619" mass="68179">MQICIWVCNQNISVVSVFGAMPSFVPVLDPEKARFEQDEESLRKHRQFDTPFALLPKDLNNPKEKKEDLNPIARRSEELYQDENKLWKKKREVFDKAQTWGKETGVWSNPEQTRDQDKRKYKPGEVFWGAKGTFGGKQEDSGLLTLQRGEVDQSLELNEKGLWVRKKRAKEDAPGLSESAKQLLKAPKSGEDPRLEAAKPRGRGTADASEKALEALQERRRLERKVADDRGRGGRMDIRTTAAAVGRAMVGGRSSSRGREAGAALWSKVGSGDSLEDLLSGKAVPGKSRLTGYAATTTGTGMDFDEEARKLWTRLNLDPSIISNGPYNAMDALWQHPETRAVFYVGNQTAASNLSLLQKNGVTHVVNCTDNMPNYHENTPGSPITYFRFDISGFHRLVKTDADAARFVQPMLDWVGAALASGRNVMVHCLAGAHRAGTTGCICLMHFAGLSAKEAVPAAKRCRPIIDPIGDFPELLAKLERKWRKAQLGMTNKAKKPAGNTGPVTTLNSSSQQCKPSKRHGGMKRWQGVQRTDEEAKEIVEKALGSCAVGQTSAPIRIEPGPSRTKRNRSPSPVVAPSSPSEDPEDDKFEAAWMDSGDEREAAKLNEKPSGGDVVVDFF</sequence>
<reference evidence="6 7" key="1">
    <citation type="submission" date="2016-02" db="EMBL/GenBank/DDBJ databases">
        <title>Genome analysis of coral dinoflagellate symbionts highlights evolutionary adaptations to a symbiotic lifestyle.</title>
        <authorList>
            <person name="Aranda M."/>
            <person name="Li Y."/>
            <person name="Liew Y.J."/>
            <person name="Baumgarten S."/>
            <person name="Simakov O."/>
            <person name="Wilson M."/>
            <person name="Piel J."/>
            <person name="Ashoor H."/>
            <person name="Bougouffa S."/>
            <person name="Bajic V.B."/>
            <person name="Ryu T."/>
            <person name="Ravasi T."/>
            <person name="Bayer T."/>
            <person name="Micklem G."/>
            <person name="Kim H."/>
            <person name="Bhak J."/>
            <person name="Lajeunesse T.C."/>
            <person name="Voolstra C.R."/>
        </authorList>
    </citation>
    <scope>NUCLEOTIDE SEQUENCE [LARGE SCALE GENOMIC DNA]</scope>
    <source>
        <strain evidence="6 7">CCMP2467</strain>
    </source>
</reference>
<gene>
    <name evidence="6" type="primary">DUSP9</name>
    <name evidence="6" type="ORF">AK812_SmicGene32532</name>
</gene>
<evidence type="ECO:0000256" key="5">
    <source>
        <dbReference type="SAM" id="MobiDB-lite"/>
    </source>
</evidence>
<dbReference type="CDD" id="cd14498">
    <property type="entry name" value="DSP"/>
    <property type="match status" value="1"/>
</dbReference>
<dbReference type="Gene3D" id="3.90.190.10">
    <property type="entry name" value="Protein tyrosine phosphatase superfamily"/>
    <property type="match status" value="1"/>
</dbReference>
<evidence type="ECO:0000313" key="7">
    <source>
        <dbReference type="Proteomes" id="UP000186817"/>
    </source>
</evidence>
<dbReference type="AlphaFoldDB" id="A0A1Q9CTS6"/>
<dbReference type="Pfam" id="PF00782">
    <property type="entry name" value="DSPc"/>
    <property type="match status" value="1"/>
</dbReference>
<comment type="similarity">
    <text evidence="1">Belongs to the protein-tyrosine phosphatase family. Non-receptor class dual specificity subfamily.</text>
</comment>
<dbReference type="PANTHER" id="PTHR10159">
    <property type="entry name" value="DUAL SPECIFICITY PROTEIN PHOSPHATASE"/>
    <property type="match status" value="1"/>
</dbReference>
<dbReference type="Proteomes" id="UP000186817">
    <property type="component" value="Unassembled WGS sequence"/>
</dbReference>
<protein>
    <recommendedName>
        <fullName evidence="2">protein-tyrosine-phosphatase</fullName>
        <ecNumber evidence="2">3.1.3.48</ecNumber>
    </recommendedName>
</protein>
<dbReference type="EC" id="3.1.3.48" evidence="2"/>
<evidence type="ECO:0000256" key="3">
    <source>
        <dbReference type="ARBA" id="ARBA00022801"/>
    </source>
</evidence>
<dbReference type="PANTHER" id="PTHR10159:SF519">
    <property type="entry name" value="DUAL SPECIFICITY PROTEIN PHOSPHATASE MPK3"/>
    <property type="match status" value="1"/>
</dbReference>
<dbReference type="PROSITE" id="PS50054">
    <property type="entry name" value="TYR_PHOSPHATASE_DUAL"/>
    <property type="match status" value="1"/>
</dbReference>
<proteinExistence type="inferred from homology"/>
<dbReference type="InterPro" id="IPR020422">
    <property type="entry name" value="TYR_PHOSPHATASE_DUAL_dom"/>
</dbReference>
<dbReference type="SMART" id="SM00195">
    <property type="entry name" value="DSPc"/>
    <property type="match status" value="1"/>
</dbReference>
<dbReference type="PROSITE" id="PS50056">
    <property type="entry name" value="TYR_PHOSPHATASE_2"/>
    <property type="match status" value="1"/>
</dbReference>
<dbReference type="InterPro" id="IPR000340">
    <property type="entry name" value="Dual-sp_phosphatase_cat-dom"/>
</dbReference>
<keyword evidence="7" id="KW-1185">Reference proteome</keyword>
<dbReference type="GO" id="GO:0004725">
    <property type="term" value="F:protein tyrosine phosphatase activity"/>
    <property type="evidence" value="ECO:0007669"/>
    <property type="project" value="UniProtKB-EC"/>
</dbReference>
<keyword evidence="3" id="KW-0378">Hydrolase</keyword>
<feature type="compositionally biased region" description="Low complexity" evidence="5">
    <location>
        <begin position="570"/>
        <end position="581"/>
    </location>
</feature>
<feature type="compositionally biased region" description="Polar residues" evidence="5">
    <location>
        <begin position="502"/>
        <end position="515"/>
    </location>
</feature>
<name>A0A1Q9CTS6_SYMMI</name>
<feature type="compositionally biased region" description="Basic and acidic residues" evidence="5">
    <location>
        <begin position="188"/>
        <end position="199"/>
    </location>
</feature>
<dbReference type="SUPFAM" id="SSF52799">
    <property type="entry name" value="(Phosphotyrosine protein) phosphatases II"/>
    <property type="match status" value="1"/>
</dbReference>
<comment type="caution">
    <text evidence="6">The sequence shown here is derived from an EMBL/GenBank/DDBJ whole genome shotgun (WGS) entry which is preliminary data.</text>
</comment>
<organism evidence="6 7">
    <name type="scientific">Symbiodinium microadriaticum</name>
    <name type="common">Dinoflagellate</name>
    <name type="synonym">Zooxanthella microadriatica</name>
    <dbReference type="NCBI Taxonomy" id="2951"/>
    <lineage>
        <taxon>Eukaryota</taxon>
        <taxon>Sar</taxon>
        <taxon>Alveolata</taxon>
        <taxon>Dinophyceae</taxon>
        <taxon>Suessiales</taxon>
        <taxon>Symbiodiniaceae</taxon>
        <taxon>Symbiodinium</taxon>
    </lineage>
</organism>
<accession>A0A1Q9CTS6</accession>
<dbReference type="InterPro" id="IPR000387">
    <property type="entry name" value="Tyr_Pase_dom"/>
</dbReference>
<dbReference type="OrthoDB" id="10252009at2759"/>
<dbReference type="GO" id="GO:0043409">
    <property type="term" value="P:negative regulation of MAPK cascade"/>
    <property type="evidence" value="ECO:0007669"/>
    <property type="project" value="TreeGrafter"/>
</dbReference>
<evidence type="ECO:0000256" key="1">
    <source>
        <dbReference type="ARBA" id="ARBA00008601"/>
    </source>
</evidence>
<evidence type="ECO:0000313" key="6">
    <source>
        <dbReference type="EMBL" id="OLP86342.1"/>
    </source>
</evidence>
<feature type="region of interest" description="Disordered" evidence="5">
    <location>
        <begin position="492"/>
        <end position="530"/>
    </location>
</feature>
<dbReference type="EMBL" id="LSRX01000920">
    <property type="protein sequence ID" value="OLP86342.1"/>
    <property type="molecule type" value="Genomic_DNA"/>
</dbReference>
<dbReference type="GO" id="GO:0005737">
    <property type="term" value="C:cytoplasm"/>
    <property type="evidence" value="ECO:0007669"/>
    <property type="project" value="TreeGrafter"/>
</dbReference>
<dbReference type="InterPro" id="IPR029021">
    <property type="entry name" value="Prot-tyrosine_phosphatase-like"/>
</dbReference>
<feature type="region of interest" description="Disordered" evidence="5">
    <location>
        <begin position="166"/>
        <end position="210"/>
    </location>
</feature>
<keyword evidence="4" id="KW-0904">Protein phosphatase</keyword>
<evidence type="ECO:0000256" key="2">
    <source>
        <dbReference type="ARBA" id="ARBA00013064"/>
    </source>
</evidence>
<evidence type="ECO:0000256" key="4">
    <source>
        <dbReference type="ARBA" id="ARBA00022912"/>
    </source>
</evidence>